<evidence type="ECO:0000256" key="1">
    <source>
        <dbReference type="SAM" id="SignalP"/>
    </source>
</evidence>
<keyword evidence="1" id="KW-0732">Signal</keyword>
<feature type="chain" id="PRO_5026008563" description="RlpA-like protein double-psi beta-barrel domain-containing protein" evidence="1">
    <location>
        <begin position="18"/>
        <end position="156"/>
    </location>
</feature>
<keyword evidence="3" id="KW-1185">Reference proteome</keyword>
<gene>
    <name evidence="2" type="ORF">K458DRAFT_21420</name>
</gene>
<feature type="signal peptide" evidence="1">
    <location>
        <begin position="1"/>
        <end position="17"/>
    </location>
</feature>
<dbReference type="EMBL" id="MU005579">
    <property type="protein sequence ID" value="KAF2685206.1"/>
    <property type="molecule type" value="Genomic_DNA"/>
</dbReference>
<evidence type="ECO:0000313" key="2">
    <source>
        <dbReference type="EMBL" id="KAF2685206.1"/>
    </source>
</evidence>
<dbReference type="Gene3D" id="2.40.40.10">
    <property type="entry name" value="RlpA-like domain"/>
    <property type="match status" value="1"/>
</dbReference>
<evidence type="ECO:0008006" key="4">
    <source>
        <dbReference type="Google" id="ProtNLM"/>
    </source>
</evidence>
<sequence length="156" mass="16295">MYTTALTTFLLTALALAAPAPAPASGLVARGEVHSGVRFSPISNYGDKLNPVQKIETYGACATVGAPPEYKMSDAAGDMKVALDANVPNFFSYCNKRIRLTNPDGRTAEATIVDMCPGCGGDGGPYSLDLLEGPWMQVGGPTFADNVYGASWEVIG</sequence>
<dbReference type="CDD" id="cd22191">
    <property type="entry name" value="DPBB_RlpA_EXP_N-like"/>
    <property type="match status" value="1"/>
</dbReference>
<proteinExistence type="predicted"/>
<reference evidence="2" key="1">
    <citation type="journal article" date="2020" name="Stud. Mycol.">
        <title>101 Dothideomycetes genomes: a test case for predicting lifestyles and emergence of pathogens.</title>
        <authorList>
            <person name="Haridas S."/>
            <person name="Albert R."/>
            <person name="Binder M."/>
            <person name="Bloem J."/>
            <person name="Labutti K."/>
            <person name="Salamov A."/>
            <person name="Andreopoulos B."/>
            <person name="Baker S."/>
            <person name="Barry K."/>
            <person name="Bills G."/>
            <person name="Bluhm B."/>
            <person name="Cannon C."/>
            <person name="Castanera R."/>
            <person name="Culley D."/>
            <person name="Daum C."/>
            <person name="Ezra D."/>
            <person name="Gonzalez J."/>
            <person name="Henrissat B."/>
            <person name="Kuo A."/>
            <person name="Liang C."/>
            <person name="Lipzen A."/>
            <person name="Lutzoni F."/>
            <person name="Magnuson J."/>
            <person name="Mondo S."/>
            <person name="Nolan M."/>
            <person name="Ohm R."/>
            <person name="Pangilinan J."/>
            <person name="Park H.-J."/>
            <person name="Ramirez L."/>
            <person name="Alfaro M."/>
            <person name="Sun H."/>
            <person name="Tritt A."/>
            <person name="Yoshinaga Y."/>
            <person name="Zwiers L.-H."/>
            <person name="Turgeon B."/>
            <person name="Goodwin S."/>
            <person name="Spatafora J."/>
            <person name="Crous P."/>
            <person name="Grigoriev I."/>
        </authorList>
    </citation>
    <scope>NUCLEOTIDE SEQUENCE</scope>
    <source>
        <strain evidence="2">CBS 122367</strain>
    </source>
</reference>
<dbReference type="AlphaFoldDB" id="A0A6G1J3W3"/>
<name>A0A6G1J3W3_9PLEO</name>
<evidence type="ECO:0000313" key="3">
    <source>
        <dbReference type="Proteomes" id="UP000799291"/>
    </source>
</evidence>
<protein>
    <recommendedName>
        <fullName evidence="4">RlpA-like protein double-psi beta-barrel domain-containing protein</fullName>
    </recommendedName>
</protein>
<dbReference type="InterPro" id="IPR036908">
    <property type="entry name" value="RlpA-like_sf"/>
</dbReference>
<dbReference type="OrthoDB" id="406505at2759"/>
<dbReference type="SUPFAM" id="SSF50685">
    <property type="entry name" value="Barwin-like endoglucanases"/>
    <property type="match status" value="1"/>
</dbReference>
<accession>A0A6G1J3W3</accession>
<organism evidence="2 3">
    <name type="scientific">Lentithecium fluviatile CBS 122367</name>
    <dbReference type="NCBI Taxonomy" id="1168545"/>
    <lineage>
        <taxon>Eukaryota</taxon>
        <taxon>Fungi</taxon>
        <taxon>Dikarya</taxon>
        <taxon>Ascomycota</taxon>
        <taxon>Pezizomycotina</taxon>
        <taxon>Dothideomycetes</taxon>
        <taxon>Pleosporomycetidae</taxon>
        <taxon>Pleosporales</taxon>
        <taxon>Massarineae</taxon>
        <taxon>Lentitheciaceae</taxon>
        <taxon>Lentithecium</taxon>
    </lineage>
</organism>
<dbReference type="Proteomes" id="UP000799291">
    <property type="component" value="Unassembled WGS sequence"/>
</dbReference>